<dbReference type="Proteomes" id="UP000177622">
    <property type="component" value="Unassembled WGS sequence"/>
</dbReference>
<evidence type="ECO:0000313" key="1">
    <source>
        <dbReference type="EMBL" id="OGE55410.1"/>
    </source>
</evidence>
<dbReference type="OrthoDB" id="4364696at2759"/>
<dbReference type="EMBL" id="LXJU01000004">
    <property type="protein sequence ID" value="OGE55410.1"/>
    <property type="molecule type" value="Genomic_DNA"/>
</dbReference>
<comment type="caution">
    <text evidence="1">The sequence shown here is derived from an EMBL/GenBank/DDBJ whole genome shotgun (WGS) entry which is preliminary data.</text>
</comment>
<accession>A0A1F5LQV8</accession>
<name>A0A1F5LQV8_PENAI</name>
<dbReference type="GeneID" id="34574128"/>
<reference evidence="1 2" key="1">
    <citation type="journal article" date="2016" name="Sci. Rep.">
        <title>Penicillium arizonense, a new, genome sequenced fungal species, reveals a high chemical diversity in secreted metabolites.</title>
        <authorList>
            <person name="Grijseels S."/>
            <person name="Nielsen J.C."/>
            <person name="Randelovic M."/>
            <person name="Nielsen J."/>
            <person name="Nielsen K.F."/>
            <person name="Workman M."/>
            <person name="Frisvad J.C."/>
        </authorList>
    </citation>
    <scope>NUCLEOTIDE SEQUENCE [LARGE SCALE GENOMIC DNA]</scope>
    <source>
        <strain evidence="1 2">CBS 141311</strain>
    </source>
</reference>
<organism evidence="1 2">
    <name type="scientific">Penicillium arizonense</name>
    <dbReference type="NCBI Taxonomy" id="1835702"/>
    <lineage>
        <taxon>Eukaryota</taxon>
        <taxon>Fungi</taxon>
        <taxon>Dikarya</taxon>
        <taxon>Ascomycota</taxon>
        <taxon>Pezizomycotina</taxon>
        <taxon>Eurotiomycetes</taxon>
        <taxon>Eurotiomycetidae</taxon>
        <taxon>Eurotiales</taxon>
        <taxon>Aspergillaceae</taxon>
        <taxon>Penicillium</taxon>
    </lineage>
</organism>
<dbReference type="RefSeq" id="XP_022490839.1">
    <property type="nucleotide sequence ID" value="XM_022629394.1"/>
</dbReference>
<dbReference type="STRING" id="1835702.A0A1F5LQV8"/>
<evidence type="ECO:0000313" key="2">
    <source>
        <dbReference type="Proteomes" id="UP000177622"/>
    </source>
</evidence>
<protein>
    <submittedName>
        <fullName evidence="1">Uncharacterized protein</fullName>
    </submittedName>
</protein>
<keyword evidence="2" id="KW-1185">Reference proteome</keyword>
<dbReference type="AlphaFoldDB" id="A0A1F5LQV8"/>
<gene>
    <name evidence="1" type="ORF">PENARI_c004G10379</name>
</gene>
<sequence>MSGQTIDPRPLLPWRTKSFTEIEIGLDRETAREQAETVGSTSAIVVYSDASGREGHLGATVVTLDKNLEVIESQQV</sequence>
<proteinExistence type="predicted"/>